<keyword evidence="3" id="KW-1185">Reference proteome</keyword>
<sequence length="85" mass="8901">MFSNEWDKIFVLSTVTFAGAMAFLAIPVQALQGNSDPQDPSLVASFAICCGIACCAFSVASLIAASNLKRDFGGKIAQDVHEATT</sequence>
<keyword evidence="1" id="KW-0472">Membrane</keyword>
<reference evidence="2 3" key="1">
    <citation type="submission" date="2014-04" db="EMBL/GenBank/DDBJ databases">
        <authorList>
            <consortium name="DOE Joint Genome Institute"/>
            <person name="Kuo A."/>
            <person name="Girlanda M."/>
            <person name="Perotto S."/>
            <person name="Kohler A."/>
            <person name="Nagy L.G."/>
            <person name="Floudas D."/>
            <person name="Copeland A."/>
            <person name="Barry K.W."/>
            <person name="Cichocki N."/>
            <person name="Veneault-Fourrey C."/>
            <person name="LaButti K."/>
            <person name="Lindquist E.A."/>
            <person name="Lipzen A."/>
            <person name="Lundell T."/>
            <person name="Morin E."/>
            <person name="Murat C."/>
            <person name="Sun H."/>
            <person name="Tunlid A."/>
            <person name="Henrissat B."/>
            <person name="Grigoriev I.V."/>
            <person name="Hibbett D.S."/>
            <person name="Martin F."/>
            <person name="Nordberg H.P."/>
            <person name="Cantor M.N."/>
            <person name="Hua S.X."/>
        </authorList>
    </citation>
    <scope>NUCLEOTIDE SEQUENCE [LARGE SCALE GENOMIC DNA]</scope>
    <source>
        <strain evidence="2 3">MUT 4182</strain>
    </source>
</reference>
<dbReference type="HOGENOM" id="CLU_2514305_0_0_1"/>
<protein>
    <submittedName>
        <fullName evidence="2">Uncharacterized protein</fullName>
    </submittedName>
</protein>
<dbReference type="AlphaFoldDB" id="A0A0C3PP33"/>
<accession>A0A0C3PP33</accession>
<evidence type="ECO:0000313" key="3">
    <source>
        <dbReference type="Proteomes" id="UP000054248"/>
    </source>
</evidence>
<evidence type="ECO:0000256" key="1">
    <source>
        <dbReference type="SAM" id="Phobius"/>
    </source>
</evidence>
<organism evidence="2 3">
    <name type="scientific">Tulasnella calospora MUT 4182</name>
    <dbReference type="NCBI Taxonomy" id="1051891"/>
    <lineage>
        <taxon>Eukaryota</taxon>
        <taxon>Fungi</taxon>
        <taxon>Dikarya</taxon>
        <taxon>Basidiomycota</taxon>
        <taxon>Agaricomycotina</taxon>
        <taxon>Agaricomycetes</taxon>
        <taxon>Cantharellales</taxon>
        <taxon>Tulasnellaceae</taxon>
        <taxon>Tulasnella</taxon>
    </lineage>
</organism>
<feature type="transmembrane region" description="Helical" evidence="1">
    <location>
        <begin position="42"/>
        <end position="65"/>
    </location>
</feature>
<evidence type="ECO:0000313" key="2">
    <source>
        <dbReference type="EMBL" id="KIO16220.1"/>
    </source>
</evidence>
<dbReference type="EMBL" id="KN823631">
    <property type="protein sequence ID" value="KIO16220.1"/>
    <property type="molecule type" value="Genomic_DNA"/>
</dbReference>
<keyword evidence="1" id="KW-1133">Transmembrane helix</keyword>
<name>A0A0C3PP33_9AGAM</name>
<reference evidence="3" key="2">
    <citation type="submission" date="2015-01" db="EMBL/GenBank/DDBJ databases">
        <title>Evolutionary Origins and Diversification of the Mycorrhizal Mutualists.</title>
        <authorList>
            <consortium name="DOE Joint Genome Institute"/>
            <consortium name="Mycorrhizal Genomics Consortium"/>
            <person name="Kohler A."/>
            <person name="Kuo A."/>
            <person name="Nagy L.G."/>
            <person name="Floudas D."/>
            <person name="Copeland A."/>
            <person name="Barry K.W."/>
            <person name="Cichocki N."/>
            <person name="Veneault-Fourrey C."/>
            <person name="LaButti K."/>
            <person name="Lindquist E.A."/>
            <person name="Lipzen A."/>
            <person name="Lundell T."/>
            <person name="Morin E."/>
            <person name="Murat C."/>
            <person name="Riley R."/>
            <person name="Ohm R."/>
            <person name="Sun H."/>
            <person name="Tunlid A."/>
            <person name="Henrissat B."/>
            <person name="Grigoriev I.V."/>
            <person name="Hibbett D.S."/>
            <person name="Martin F."/>
        </authorList>
    </citation>
    <scope>NUCLEOTIDE SEQUENCE [LARGE SCALE GENOMIC DNA]</scope>
    <source>
        <strain evidence="3">MUT 4182</strain>
    </source>
</reference>
<feature type="transmembrane region" description="Helical" evidence="1">
    <location>
        <begin position="9"/>
        <end position="30"/>
    </location>
</feature>
<dbReference type="Proteomes" id="UP000054248">
    <property type="component" value="Unassembled WGS sequence"/>
</dbReference>
<proteinExistence type="predicted"/>
<keyword evidence="1" id="KW-0812">Transmembrane</keyword>
<gene>
    <name evidence="2" type="ORF">M407DRAFT_34136</name>
</gene>